<dbReference type="EMBL" id="MIPT01000001">
    <property type="protein sequence ID" value="OHT19052.1"/>
    <property type="molecule type" value="Genomic_DNA"/>
</dbReference>
<keyword evidence="3" id="KW-1185">Reference proteome</keyword>
<dbReference type="AlphaFoldDB" id="A0A1S1HB54"/>
<sequence>MPTPLDESTPVRGDVPLSMHPDALLSISDTLTRPDTLGIPALAAAREAMRLCYDCYGRLNDAERDLQAMAEPAVRRQHPADRGGHTEVSGNVRMVNGKPTRIVDAEEFIDAAKRALDRVAPAVDRRMTELKGYRDTLAQRVATALDLPARKTPEGLALASEVRAHIKAMKQPAARGKFVLDAVEAGDLPTVAAVLHAPPFLSGLDAGTHALVRSRAAARFAPVDSGQLEATEVAIAHVAAAGSATTRRFGDVLALRTTPAVKAAKSLKALSGAGA</sequence>
<dbReference type="RefSeq" id="WP_070932838.1">
    <property type="nucleotide sequence ID" value="NZ_MIPT01000001.1"/>
</dbReference>
<evidence type="ECO:0000313" key="2">
    <source>
        <dbReference type="EMBL" id="OHT19052.1"/>
    </source>
</evidence>
<feature type="region of interest" description="Disordered" evidence="1">
    <location>
        <begin position="72"/>
        <end position="92"/>
    </location>
</feature>
<comment type="caution">
    <text evidence="2">The sequence shown here is derived from an EMBL/GenBank/DDBJ whole genome shotgun (WGS) entry which is preliminary data.</text>
</comment>
<protein>
    <submittedName>
        <fullName evidence="2">Uncharacterized protein</fullName>
    </submittedName>
</protein>
<evidence type="ECO:0000256" key="1">
    <source>
        <dbReference type="SAM" id="MobiDB-lite"/>
    </source>
</evidence>
<gene>
    <name evidence="2" type="ORF">BHE75_01034</name>
</gene>
<proteinExistence type="predicted"/>
<dbReference type="OrthoDB" id="7593334at2"/>
<accession>A0A1S1HB54</accession>
<reference evidence="2 3" key="1">
    <citation type="submission" date="2016-09" db="EMBL/GenBank/DDBJ databases">
        <title>Metabolic pathway, cell adaptation mechanisms and a novel monoxygenase revealed through proteogenomic-transcription analysis of a Sphingomonas haloaromaticamans strain degrading the fungicide ortho-phenylphenol.</title>
        <authorList>
            <person name="Perruchon C."/>
            <person name="Papadopoulou E.S."/>
            <person name="Rousidou C."/>
            <person name="Vasileiadis S."/>
            <person name="Tanou G."/>
            <person name="Amoutzias G."/>
            <person name="Molassiotis A."/>
            <person name="Karpouzas D.G."/>
        </authorList>
    </citation>
    <scope>NUCLEOTIDE SEQUENCE [LARGE SCALE GENOMIC DNA]</scope>
    <source>
        <strain evidence="2 3">P3</strain>
    </source>
</reference>
<evidence type="ECO:0000313" key="3">
    <source>
        <dbReference type="Proteomes" id="UP000179467"/>
    </source>
</evidence>
<name>A0A1S1HB54_9SPHN</name>
<organism evidence="2 3">
    <name type="scientific">Edaphosphingomonas haloaromaticamans</name>
    <dbReference type="NCBI Taxonomy" id="653954"/>
    <lineage>
        <taxon>Bacteria</taxon>
        <taxon>Pseudomonadati</taxon>
        <taxon>Pseudomonadota</taxon>
        <taxon>Alphaproteobacteria</taxon>
        <taxon>Sphingomonadales</taxon>
        <taxon>Rhizorhabdaceae</taxon>
        <taxon>Edaphosphingomonas</taxon>
    </lineage>
</organism>
<dbReference type="Proteomes" id="UP000179467">
    <property type="component" value="Unassembled WGS sequence"/>
</dbReference>